<evidence type="ECO:0000256" key="1">
    <source>
        <dbReference type="ARBA" id="ARBA00010541"/>
    </source>
</evidence>
<dbReference type="InterPro" id="IPR043504">
    <property type="entry name" value="Peptidase_S1_PA_chymotrypsin"/>
</dbReference>
<evidence type="ECO:0000313" key="5">
    <source>
        <dbReference type="Proteomes" id="UP001642464"/>
    </source>
</evidence>
<evidence type="ECO:0000256" key="3">
    <source>
        <dbReference type="ARBA" id="ARBA00022801"/>
    </source>
</evidence>
<evidence type="ECO:0000313" key="4">
    <source>
        <dbReference type="EMBL" id="CAK9011039.1"/>
    </source>
</evidence>
<organism evidence="4 5">
    <name type="scientific">Durusdinium trenchii</name>
    <dbReference type="NCBI Taxonomy" id="1381693"/>
    <lineage>
        <taxon>Eukaryota</taxon>
        <taxon>Sar</taxon>
        <taxon>Alveolata</taxon>
        <taxon>Dinophyceae</taxon>
        <taxon>Suessiales</taxon>
        <taxon>Symbiodiniaceae</taxon>
        <taxon>Durusdinium</taxon>
    </lineage>
</organism>
<dbReference type="InterPro" id="IPR051201">
    <property type="entry name" value="Chloro_Bact_Ser_Proteases"/>
</dbReference>
<accession>A0ABP0J9H3</accession>
<dbReference type="Gene3D" id="2.40.10.10">
    <property type="entry name" value="Trypsin-like serine proteases"/>
    <property type="match status" value="2"/>
</dbReference>
<proteinExistence type="inferred from homology"/>
<dbReference type="InterPro" id="IPR009003">
    <property type="entry name" value="Peptidase_S1_PA"/>
</dbReference>
<dbReference type="Proteomes" id="UP001642464">
    <property type="component" value="Unassembled WGS sequence"/>
</dbReference>
<dbReference type="InterPro" id="IPR001940">
    <property type="entry name" value="Peptidase_S1C"/>
</dbReference>
<dbReference type="GO" id="GO:0008233">
    <property type="term" value="F:peptidase activity"/>
    <property type="evidence" value="ECO:0007669"/>
    <property type="project" value="UniProtKB-KW"/>
</dbReference>
<dbReference type="PRINTS" id="PR00834">
    <property type="entry name" value="PROTEASES2C"/>
</dbReference>
<comment type="caution">
    <text evidence="4">The sequence shown here is derived from an EMBL/GenBank/DDBJ whole genome shotgun (WGS) entry which is preliminary data.</text>
</comment>
<reference evidence="4 5" key="1">
    <citation type="submission" date="2024-02" db="EMBL/GenBank/DDBJ databases">
        <authorList>
            <person name="Chen Y."/>
            <person name="Shah S."/>
            <person name="Dougan E. K."/>
            <person name="Thang M."/>
            <person name="Chan C."/>
        </authorList>
    </citation>
    <scope>NUCLEOTIDE SEQUENCE [LARGE SCALE GENOMIC DNA]</scope>
</reference>
<dbReference type="PANTHER" id="PTHR43343:SF3">
    <property type="entry name" value="PROTEASE DO-LIKE 8, CHLOROPLASTIC"/>
    <property type="match status" value="1"/>
</dbReference>
<comment type="similarity">
    <text evidence="1">Belongs to the peptidase S1C family.</text>
</comment>
<dbReference type="PANTHER" id="PTHR43343">
    <property type="entry name" value="PEPTIDASE S12"/>
    <property type="match status" value="1"/>
</dbReference>
<keyword evidence="3" id="KW-0378">Hydrolase</keyword>
<dbReference type="EMBL" id="CAXAMM010006446">
    <property type="protein sequence ID" value="CAK9011039.1"/>
    <property type="molecule type" value="Genomic_DNA"/>
</dbReference>
<keyword evidence="2 4" id="KW-0645">Protease</keyword>
<evidence type="ECO:0000256" key="2">
    <source>
        <dbReference type="ARBA" id="ARBA00022670"/>
    </source>
</evidence>
<sequence length="547" mass="59605">MASALCLRRILWVALLAAFGAWCRSWMLQGGYGYLDWFFPEPAVGAVGSVVLVRAMDAWRPWGRSHGSGFVWQDGHVVTNSHVVQLTSLLSVHFADGAACRASVVGTAERCDVALLKLHTTSCSGGTSPFVLPKPLRLAPKPPKLGEEVMAVGHPGNWAWLVGKGAITGVGRDSSRAVQKWEALSEFQRFCAVNGMVFASVPAGRGSSGGPLINGRGEVVGITTWQFQSTPLLTAAVSASTLHQLLPELLQGSGGVSAPTIGVEEHLGPAKLIFPSFRNAQLGVSASGARLWWPGRPLPWSWRGQELWWLDEVKSIQGKPVESVADVYEVVQSAPVGAQLQLQLKRFGFFDVNASAVVRCRPPQQHQLLRRLLRATWRALSTAQVALAIHEFTRNVRKDLTKVRSAVEEMEKCGFFNVSHKDDNTKQLSLATARFLVKGDAFKNLCLPPRSHAQCVVPTNAKKKTWKRVPLFDLCRLNCNAQIIDTPTFCCMHVAQTKTCQLISGGNATTTSRLMGSVATICKPMPVLQLLRALKLLWALALSVLRD</sequence>
<dbReference type="SUPFAM" id="SSF50494">
    <property type="entry name" value="Trypsin-like serine proteases"/>
    <property type="match status" value="1"/>
</dbReference>
<keyword evidence="5" id="KW-1185">Reference proteome</keyword>
<dbReference type="Pfam" id="PF13365">
    <property type="entry name" value="Trypsin_2"/>
    <property type="match status" value="1"/>
</dbReference>
<name>A0ABP0J9H3_9DINO</name>
<gene>
    <name evidence="4" type="ORF">SCF082_LOCUS10918</name>
</gene>
<protein>
    <submittedName>
        <fullName evidence="4">Chloroplastic (Protein DEGRADATION OF PERIPLASMIC PROTEINS 1) (DEGP PROTEASE 1)</fullName>
    </submittedName>
</protein>
<dbReference type="GO" id="GO:0006508">
    <property type="term" value="P:proteolysis"/>
    <property type="evidence" value="ECO:0007669"/>
    <property type="project" value="UniProtKB-KW"/>
</dbReference>